<evidence type="ECO:0000256" key="2">
    <source>
        <dbReference type="SAM" id="SignalP"/>
    </source>
</evidence>
<feature type="coiled-coil region" evidence="1">
    <location>
        <begin position="222"/>
        <end position="256"/>
    </location>
</feature>
<protein>
    <submittedName>
        <fullName evidence="3">Uncharacterized protein</fullName>
    </submittedName>
</protein>
<feature type="chain" id="PRO_5035925225" evidence="2">
    <location>
        <begin position="18"/>
        <end position="421"/>
    </location>
</feature>
<reference evidence="4" key="1">
    <citation type="journal article" date="2008" name="Insect Biochem. Mol. Biol.">
        <title>The genome of a lepidopteran model insect, the silkworm Bombyx mori.</title>
        <authorList>
            <consortium name="International Silkworm Genome Consortium"/>
        </authorList>
    </citation>
    <scope>NUCLEOTIDE SEQUENCE [LARGE SCALE GENOMIC DNA]</scope>
    <source>
        <strain evidence="4">p50T</strain>
    </source>
</reference>
<keyword evidence="4" id="KW-1185">Reference proteome</keyword>
<evidence type="ECO:0000313" key="4">
    <source>
        <dbReference type="Proteomes" id="UP000005204"/>
    </source>
</evidence>
<reference evidence="3" key="2">
    <citation type="submission" date="2022-06" db="UniProtKB">
        <authorList>
            <consortium name="EnsemblMetazoa"/>
        </authorList>
    </citation>
    <scope>IDENTIFICATION</scope>
    <source>
        <strain evidence="3">p50T (Dazao)</strain>
    </source>
</reference>
<dbReference type="EnsemblMetazoa" id="XM_038013088.1">
    <property type="protein sequence ID" value="XP_037869016.1"/>
    <property type="gene ID" value="LOC119628949"/>
</dbReference>
<accession>A0A8R2R013</accession>
<name>A0A8R2R013_BOMMO</name>
<feature type="signal peptide" evidence="2">
    <location>
        <begin position="1"/>
        <end position="17"/>
    </location>
</feature>
<organism evidence="3 4">
    <name type="scientific">Bombyx mori</name>
    <name type="common">Silk moth</name>
    <dbReference type="NCBI Taxonomy" id="7091"/>
    <lineage>
        <taxon>Eukaryota</taxon>
        <taxon>Metazoa</taxon>
        <taxon>Ecdysozoa</taxon>
        <taxon>Arthropoda</taxon>
        <taxon>Hexapoda</taxon>
        <taxon>Insecta</taxon>
        <taxon>Pterygota</taxon>
        <taxon>Neoptera</taxon>
        <taxon>Endopterygota</taxon>
        <taxon>Lepidoptera</taxon>
        <taxon>Glossata</taxon>
        <taxon>Ditrysia</taxon>
        <taxon>Bombycoidea</taxon>
        <taxon>Bombycidae</taxon>
        <taxon>Bombycinae</taxon>
        <taxon>Bombyx</taxon>
    </lineage>
</organism>
<keyword evidence="2" id="KW-0732">Signal</keyword>
<evidence type="ECO:0000256" key="1">
    <source>
        <dbReference type="SAM" id="Coils"/>
    </source>
</evidence>
<evidence type="ECO:0000313" key="3">
    <source>
        <dbReference type="EnsemblMetazoa" id="XP_037869016.1"/>
    </source>
</evidence>
<keyword evidence="1" id="KW-0175">Coiled coil</keyword>
<proteinExistence type="predicted"/>
<sequence>MKKTVILFIALIIHTSAVFFGEFQGPTPSVNKNFGKLMNDVVSDARQTIDCTVEAMKNEVDSGNLPYFYKPKCGNQNVKPLNNKNLDRKSRATFKDTENPRRHQKIVDGTIFKNTGKNKNKKINDIKNLLLNESRRLNNVDKFVKEDLDGISKDVRVQLEKIEHNDVKVALALQKPKVDSVKNASSEIKSKISAQSKNIKFANSASNSSDTSEIDDIVAKFQIETNNTLKEIEKQLQDWEKEESEQLQELKTLMESAKHPVTLKDLAQNITANSLSENSTLPFDTVNSSITPSTIVTPLPEIQSGKNLSSIDIPSKSSKGLQRTTIALASSTEHFTTTAIPTSNIISKLTTFKIATTTEQILTKADDSLNDYGGFFDFFPNDKHARDEAASSAEKIIKEGSFSKSLFNALSNKVEDAPSIF</sequence>
<dbReference type="Proteomes" id="UP000005204">
    <property type="component" value="Unassembled WGS sequence"/>
</dbReference>
<dbReference type="AlphaFoldDB" id="A0A8R2R013"/>